<reference evidence="2" key="1">
    <citation type="journal article" date="2019" name="Int. J. Syst. Evol. Microbiol.">
        <title>The Global Catalogue of Microorganisms (GCM) 10K type strain sequencing project: providing services to taxonomists for standard genome sequencing and annotation.</title>
        <authorList>
            <consortium name="The Broad Institute Genomics Platform"/>
            <consortium name="The Broad Institute Genome Sequencing Center for Infectious Disease"/>
            <person name="Wu L."/>
            <person name="Ma J."/>
        </authorList>
    </citation>
    <scope>NUCLEOTIDE SEQUENCE [LARGE SCALE GENOMIC DNA]</scope>
    <source>
        <strain evidence="2">JCM 17938</strain>
    </source>
</reference>
<accession>A0ABP8T8N7</accession>
<evidence type="ECO:0000313" key="1">
    <source>
        <dbReference type="EMBL" id="GAA4600845.1"/>
    </source>
</evidence>
<protein>
    <submittedName>
        <fullName evidence="1">Uncharacterized protein</fullName>
    </submittedName>
</protein>
<dbReference type="EMBL" id="BAABHJ010000001">
    <property type="protein sequence ID" value="GAA4600845.1"/>
    <property type="molecule type" value="Genomic_DNA"/>
</dbReference>
<proteinExistence type="predicted"/>
<organism evidence="1 2">
    <name type="scientific">Actinoallomurus liliacearum</name>
    <dbReference type="NCBI Taxonomy" id="1080073"/>
    <lineage>
        <taxon>Bacteria</taxon>
        <taxon>Bacillati</taxon>
        <taxon>Actinomycetota</taxon>
        <taxon>Actinomycetes</taxon>
        <taxon>Streptosporangiales</taxon>
        <taxon>Thermomonosporaceae</taxon>
        <taxon>Actinoallomurus</taxon>
    </lineage>
</organism>
<gene>
    <name evidence="1" type="ORF">GCM10023195_01340</name>
</gene>
<comment type="caution">
    <text evidence="1">The sequence shown here is derived from an EMBL/GenBank/DDBJ whole genome shotgun (WGS) entry which is preliminary data.</text>
</comment>
<evidence type="ECO:0000313" key="2">
    <source>
        <dbReference type="Proteomes" id="UP001500212"/>
    </source>
</evidence>
<keyword evidence="2" id="KW-1185">Reference proteome</keyword>
<dbReference type="Proteomes" id="UP001500212">
    <property type="component" value="Unassembled WGS sequence"/>
</dbReference>
<name>A0ABP8T8N7_9ACTN</name>
<sequence length="65" mass="7072">MGRLAQQDPVAVRIHCFDANAERIVLRFGLNECHASLESVWKSFPKPSDSRMSGPGVATCRASIG</sequence>